<name>A0A4S2K8W0_9HYME</name>
<feature type="region of interest" description="Disordered" evidence="1">
    <location>
        <begin position="80"/>
        <end position="149"/>
    </location>
</feature>
<sequence>MSENDRSLKFLQYSYATTAARGGGNKEITPLREEVARSESLVQLPRSLSSPLIISETRIHILRKSRGEFLAVVTKREKGRRKTISGGVGVPWKKTEMRRTDGGRRMDSKGLATREKGDREEDRGGKAPRLCLPPPITPRRPAEITEDTEAPWDWRATGLFLLSSLTDTKARI</sequence>
<evidence type="ECO:0000313" key="3">
    <source>
        <dbReference type="Proteomes" id="UP000310200"/>
    </source>
</evidence>
<comment type="caution">
    <text evidence="2">The sequence shown here is derived from an EMBL/GenBank/DDBJ whole genome shotgun (WGS) entry which is preliminary data.</text>
</comment>
<evidence type="ECO:0000313" key="2">
    <source>
        <dbReference type="EMBL" id="TGZ45812.1"/>
    </source>
</evidence>
<reference evidence="2 3" key="1">
    <citation type="journal article" date="2019" name="Philos. Trans. R. Soc. Lond., B, Biol. Sci.">
        <title>Ant behaviour and brain gene expression of defending hosts depend on the ecological success of the intruding social parasite.</title>
        <authorList>
            <person name="Kaur R."/>
            <person name="Stoldt M."/>
            <person name="Jongepier E."/>
            <person name="Feldmeyer B."/>
            <person name="Menzel F."/>
            <person name="Bornberg-Bauer E."/>
            <person name="Foitzik S."/>
        </authorList>
    </citation>
    <scope>NUCLEOTIDE SEQUENCE [LARGE SCALE GENOMIC DNA]</scope>
    <source>
        <tissue evidence="2">Whole body</tissue>
    </source>
</reference>
<keyword evidence="3" id="KW-1185">Reference proteome</keyword>
<gene>
    <name evidence="2" type="ORF">DBV15_02641</name>
</gene>
<dbReference type="EMBL" id="QBLH01003046">
    <property type="protein sequence ID" value="TGZ45812.1"/>
    <property type="molecule type" value="Genomic_DNA"/>
</dbReference>
<proteinExistence type="predicted"/>
<dbReference type="Proteomes" id="UP000310200">
    <property type="component" value="Unassembled WGS sequence"/>
</dbReference>
<protein>
    <submittedName>
        <fullName evidence="2">Uncharacterized protein</fullName>
    </submittedName>
</protein>
<organism evidence="2 3">
    <name type="scientific">Temnothorax longispinosus</name>
    <dbReference type="NCBI Taxonomy" id="300112"/>
    <lineage>
        <taxon>Eukaryota</taxon>
        <taxon>Metazoa</taxon>
        <taxon>Ecdysozoa</taxon>
        <taxon>Arthropoda</taxon>
        <taxon>Hexapoda</taxon>
        <taxon>Insecta</taxon>
        <taxon>Pterygota</taxon>
        <taxon>Neoptera</taxon>
        <taxon>Endopterygota</taxon>
        <taxon>Hymenoptera</taxon>
        <taxon>Apocrita</taxon>
        <taxon>Aculeata</taxon>
        <taxon>Formicoidea</taxon>
        <taxon>Formicidae</taxon>
        <taxon>Myrmicinae</taxon>
        <taxon>Temnothorax</taxon>
    </lineage>
</organism>
<evidence type="ECO:0000256" key="1">
    <source>
        <dbReference type="SAM" id="MobiDB-lite"/>
    </source>
</evidence>
<feature type="compositionally biased region" description="Basic and acidic residues" evidence="1">
    <location>
        <begin position="93"/>
        <end position="125"/>
    </location>
</feature>
<accession>A0A4S2K8W0</accession>
<dbReference type="AlphaFoldDB" id="A0A4S2K8W0"/>